<comment type="similarity">
    <text evidence="5">Belongs to the class-II pyridoxal-phosphate-dependent aminotransferase family. MalY/PatB cystathionine beta-lyase subfamily.</text>
</comment>
<keyword evidence="4 7" id="KW-0456">Lyase</keyword>
<evidence type="ECO:0000256" key="2">
    <source>
        <dbReference type="ARBA" id="ARBA00012224"/>
    </source>
</evidence>
<evidence type="ECO:0000313" key="8">
    <source>
        <dbReference type="Proteomes" id="UP000675664"/>
    </source>
</evidence>
<dbReference type="PANTHER" id="PTHR43525:SF1">
    <property type="entry name" value="PROTEIN MALY"/>
    <property type="match status" value="1"/>
</dbReference>
<dbReference type="Pfam" id="PF00155">
    <property type="entry name" value="Aminotran_1_2"/>
    <property type="match status" value="1"/>
</dbReference>
<dbReference type="GO" id="GO:0047804">
    <property type="term" value="F:cysteine-S-conjugate beta-lyase activity"/>
    <property type="evidence" value="ECO:0007669"/>
    <property type="project" value="UniProtKB-EC"/>
</dbReference>
<dbReference type="RefSeq" id="WP_227016566.1">
    <property type="nucleotide sequence ID" value="NZ_JAGSND010000001.1"/>
</dbReference>
<dbReference type="PANTHER" id="PTHR43525">
    <property type="entry name" value="PROTEIN MALY"/>
    <property type="match status" value="1"/>
</dbReference>
<evidence type="ECO:0000256" key="4">
    <source>
        <dbReference type="ARBA" id="ARBA00023239"/>
    </source>
</evidence>
<dbReference type="GO" id="GO:0030170">
    <property type="term" value="F:pyridoxal phosphate binding"/>
    <property type="evidence" value="ECO:0007669"/>
    <property type="project" value="InterPro"/>
</dbReference>
<dbReference type="InterPro" id="IPR004839">
    <property type="entry name" value="Aminotransferase_I/II_large"/>
</dbReference>
<keyword evidence="8" id="KW-1185">Reference proteome</keyword>
<dbReference type="InterPro" id="IPR015421">
    <property type="entry name" value="PyrdxlP-dep_Trfase_major"/>
</dbReference>
<feature type="domain" description="Aminotransferase class I/classII large" evidence="6">
    <location>
        <begin position="83"/>
        <end position="394"/>
    </location>
</feature>
<dbReference type="NCBIfam" id="TIGR04350">
    <property type="entry name" value="C_S_lyase_PatB"/>
    <property type="match status" value="1"/>
</dbReference>
<dbReference type="InterPro" id="IPR015422">
    <property type="entry name" value="PyrdxlP-dep_Trfase_small"/>
</dbReference>
<dbReference type="Gene3D" id="3.40.640.10">
    <property type="entry name" value="Type I PLP-dependent aspartate aminotransferase-like (Major domain)"/>
    <property type="match status" value="1"/>
</dbReference>
<reference evidence="7" key="2">
    <citation type="submission" date="2021-04" db="EMBL/GenBank/DDBJ databases">
        <authorList>
            <person name="Liu J."/>
        </authorList>
    </citation>
    <scope>NUCLEOTIDE SEQUENCE</scope>
    <source>
        <strain evidence="7">BAD-6</strain>
    </source>
</reference>
<dbReference type="InterPro" id="IPR051798">
    <property type="entry name" value="Class-II_PLP-Dep_Aminotrans"/>
</dbReference>
<dbReference type="AlphaFoldDB" id="A0A8J7VXC5"/>
<dbReference type="CDD" id="cd00609">
    <property type="entry name" value="AAT_like"/>
    <property type="match status" value="1"/>
</dbReference>
<sequence length="404" mass="46199">MNYDFDEIIDRKSTNAMNTDGFRSYIFHTGPNTRFKFADDEFVRMWVADMEFTVADPIRNALKDWVDKRIYGYTQVYEAGYYEAFSAWCKRHYDWNVPVKELTFSTGVVPAVFQLIEILVKQGEKVLTLTPGYGQFQHAADYNHVELVQSALISNNGYFTIDFNDFEKCASDPMIKLIILCNPHNPSGRIWTKEELEKIAQITRKYNLWIVSDEIHCDLVRQGLHHTPMAKVMSDYQKLVTCMAPSKTFNIAGLMLSDIIIRDENLQKTFMERDKNVGCLNPFSIVAHIAAFNEGDEWLGQLKTYLDGNFEMVKTYLNENLPEAVFKIPEATYLAWVDLSKCLPANTDFSTFFANEAGVLLEGGSAQFIGNGEGYVRLNMAMPRATVKEGMKRICNAIKNANKK</sequence>
<keyword evidence="3" id="KW-0663">Pyridoxal phosphate</keyword>
<proteinExistence type="inferred from homology"/>
<dbReference type="Proteomes" id="UP000675664">
    <property type="component" value="Unassembled WGS sequence"/>
</dbReference>
<dbReference type="InterPro" id="IPR027619">
    <property type="entry name" value="C-S_lyase_PatB-like"/>
</dbReference>
<reference evidence="7" key="1">
    <citation type="submission" date="2021-04" db="EMBL/GenBank/DDBJ databases">
        <title>Sinoanaerobacter chloroacetimidivorans sp. nov., an obligate anaerobic bacterium isolated from anaerobic sludge.</title>
        <authorList>
            <person name="Bao Y."/>
        </authorList>
    </citation>
    <scope>NUCLEOTIDE SEQUENCE</scope>
    <source>
        <strain evidence="7">BAD-6</strain>
    </source>
</reference>
<evidence type="ECO:0000256" key="3">
    <source>
        <dbReference type="ARBA" id="ARBA00022898"/>
    </source>
</evidence>
<gene>
    <name evidence="7" type="ORF">KCX82_00975</name>
</gene>
<dbReference type="EC" id="4.4.1.13" evidence="2"/>
<comment type="cofactor">
    <cofactor evidence="1">
        <name>pyridoxal 5'-phosphate</name>
        <dbReference type="ChEBI" id="CHEBI:597326"/>
    </cofactor>
</comment>
<dbReference type="InterPro" id="IPR015424">
    <property type="entry name" value="PyrdxlP-dep_Trfase"/>
</dbReference>
<evidence type="ECO:0000259" key="6">
    <source>
        <dbReference type="Pfam" id="PF00155"/>
    </source>
</evidence>
<comment type="caution">
    <text evidence="7">The sequence shown here is derived from an EMBL/GenBank/DDBJ whole genome shotgun (WGS) entry which is preliminary data.</text>
</comment>
<accession>A0A8J7VXC5</accession>
<name>A0A8J7VXC5_9FIRM</name>
<evidence type="ECO:0000256" key="5">
    <source>
        <dbReference type="ARBA" id="ARBA00037974"/>
    </source>
</evidence>
<protein>
    <recommendedName>
        <fullName evidence="2">cysteine-S-conjugate beta-lyase</fullName>
        <ecNumber evidence="2">4.4.1.13</ecNumber>
    </recommendedName>
</protein>
<dbReference type="SUPFAM" id="SSF53383">
    <property type="entry name" value="PLP-dependent transferases"/>
    <property type="match status" value="1"/>
</dbReference>
<dbReference type="Gene3D" id="3.90.1150.10">
    <property type="entry name" value="Aspartate Aminotransferase, domain 1"/>
    <property type="match status" value="1"/>
</dbReference>
<dbReference type="EMBL" id="JAGSND010000001">
    <property type="protein sequence ID" value="MBR0596436.1"/>
    <property type="molecule type" value="Genomic_DNA"/>
</dbReference>
<organism evidence="7 8">
    <name type="scientific">Sinanaerobacter chloroacetimidivorans</name>
    <dbReference type="NCBI Taxonomy" id="2818044"/>
    <lineage>
        <taxon>Bacteria</taxon>
        <taxon>Bacillati</taxon>
        <taxon>Bacillota</taxon>
        <taxon>Clostridia</taxon>
        <taxon>Peptostreptococcales</taxon>
        <taxon>Anaerovoracaceae</taxon>
        <taxon>Sinanaerobacter</taxon>
    </lineage>
</organism>
<evidence type="ECO:0000313" key="7">
    <source>
        <dbReference type="EMBL" id="MBR0596436.1"/>
    </source>
</evidence>
<evidence type="ECO:0000256" key="1">
    <source>
        <dbReference type="ARBA" id="ARBA00001933"/>
    </source>
</evidence>